<evidence type="ECO:0000313" key="2">
    <source>
        <dbReference type="EMBL" id="MBE1565287.1"/>
    </source>
</evidence>
<keyword evidence="2" id="KW-0121">Carboxypeptidase</keyword>
<evidence type="ECO:0000259" key="1">
    <source>
        <dbReference type="Pfam" id="PF02861"/>
    </source>
</evidence>
<keyword evidence="2" id="KW-0378">Hydrolase</keyword>
<reference evidence="2 3" key="1">
    <citation type="submission" date="2020-10" db="EMBL/GenBank/DDBJ databases">
        <title>Sequencing the genomes of 1000 actinobacteria strains.</title>
        <authorList>
            <person name="Klenk H.-P."/>
        </authorList>
    </citation>
    <scope>NUCLEOTIDE SEQUENCE [LARGE SCALE GENOMIC DNA]</scope>
    <source>
        <strain evidence="2 3">DSM 43748</strain>
    </source>
</reference>
<comment type="caution">
    <text evidence="2">The sequence shown here is derived from an EMBL/GenBank/DDBJ whole genome shotgun (WGS) entry which is preliminary data.</text>
</comment>
<proteinExistence type="predicted"/>
<accession>A0ABR9KUU5</accession>
<sequence length="160" mass="17134">MSAFDKYLHSVITRGTHEAVEDGSATIEAQHLLLAIADHEGTAAHDVLTSVGLDHQAIREALDKEFEHSLSAAGVSLADFDLPRPSKDPTRSVSMGTSGKLALERAFASVARKKDLRSGHLLLGIFQAEVGTVPRALALAGIDRADLMERVQSTLTNHTD</sequence>
<feature type="domain" description="Clp R" evidence="1">
    <location>
        <begin position="4"/>
        <end position="69"/>
    </location>
</feature>
<dbReference type="EMBL" id="JADBEF010000001">
    <property type="protein sequence ID" value="MBE1565287.1"/>
    <property type="molecule type" value="Genomic_DNA"/>
</dbReference>
<name>A0ABR9KUU5_9ACTN</name>
<dbReference type="Proteomes" id="UP000661607">
    <property type="component" value="Unassembled WGS sequence"/>
</dbReference>
<evidence type="ECO:0000313" key="3">
    <source>
        <dbReference type="Proteomes" id="UP000661607"/>
    </source>
</evidence>
<keyword evidence="2" id="KW-0645">Protease</keyword>
<gene>
    <name evidence="2" type="ORF">H4W81_008066</name>
</gene>
<dbReference type="RefSeq" id="WP_192779525.1">
    <property type="nucleotide sequence ID" value="NZ_BAAASY010000005.1"/>
</dbReference>
<dbReference type="Pfam" id="PF02861">
    <property type="entry name" value="Clp_N"/>
    <property type="match status" value="1"/>
</dbReference>
<dbReference type="Gene3D" id="1.10.1780.10">
    <property type="entry name" value="Clp, N-terminal domain"/>
    <property type="match status" value="1"/>
</dbReference>
<protein>
    <submittedName>
        <fullName evidence="2">D-alanyl-D-alanine carboxypeptidase</fullName>
        <ecNumber evidence="2">3.4.16.4</ecNumber>
    </submittedName>
</protein>
<dbReference type="GO" id="GO:0009002">
    <property type="term" value="F:serine-type D-Ala-D-Ala carboxypeptidase activity"/>
    <property type="evidence" value="ECO:0007669"/>
    <property type="project" value="UniProtKB-EC"/>
</dbReference>
<dbReference type="EC" id="3.4.16.4" evidence="2"/>
<keyword evidence="3" id="KW-1185">Reference proteome</keyword>
<dbReference type="InterPro" id="IPR036628">
    <property type="entry name" value="Clp_N_dom_sf"/>
</dbReference>
<dbReference type="SUPFAM" id="SSF81923">
    <property type="entry name" value="Double Clp-N motif"/>
    <property type="match status" value="1"/>
</dbReference>
<dbReference type="InterPro" id="IPR004176">
    <property type="entry name" value="Clp_R_N"/>
</dbReference>
<organism evidence="2 3">
    <name type="scientific">Nonomuraea africana</name>
    <dbReference type="NCBI Taxonomy" id="46171"/>
    <lineage>
        <taxon>Bacteria</taxon>
        <taxon>Bacillati</taxon>
        <taxon>Actinomycetota</taxon>
        <taxon>Actinomycetes</taxon>
        <taxon>Streptosporangiales</taxon>
        <taxon>Streptosporangiaceae</taxon>
        <taxon>Nonomuraea</taxon>
    </lineage>
</organism>